<reference evidence="1 2" key="1">
    <citation type="submission" date="2017-04" db="EMBL/GenBank/DDBJ databases">
        <title>Draft genome sequence of Tuber borchii Vittad., a whitish edible truffle.</title>
        <authorList>
            <consortium name="DOE Joint Genome Institute"/>
            <person name="Murat C."/>
            <person name="Kuo A."/>
            <person name="Barry K.W."/>
            <person name="Clum A."/>
            <person name="Dockter R.B."/>
            <person name="Fauchery L."/>
            <person name="Iotti M."/>
            <person name="Kohler A."/>
            <person name="Labutti K."/>
            <person name="Lindquist E.A."/>
            <person name="Lipzen A."/>
            <person name="Ohm R.A."/>
            <person name="Wang M."/>
            <person name="Grigoriev I.V."/>
            <person name="Zambonelli A."/>
            <person name="Martin F.M."/>
        </authorList>
    </citation>
    <scope>NUCLEOTIDE SEQUENCE [LARGE SCALE GENOMIC DNA]</scope>
    <source>
        <strain evidence="1 2">Tbo3840</strain>
    </source>
</reference>
<dbReference type="EMBL" id="NESQ01000337">
    <property type="protein sequence ID" value="PUU73871.1"/>
    <property type="molecule type" value="Genomic_DNA"/>
</dbReference>
<organism evidence="1 2">
    <name type="scientific">Tuber borchii</name>
    <name type="common">White truffle</name>
    <dbReference type="NCBI Taxonomy" id="42251"/>
    <lineage>
        <taxon>Eukaryota</taxon>
        <taxon>Fungi</taxon>
        <taxon>Dikarya</taxon>
        <taxon>Ascomycota</taxon>
        <taxon>Pezizomycotina</taxon>
        <taxon>Pezizomycetes</taxon>
        <taxon>Pezizales</taxon>
        <taxon>Tuberaceae</taxon>
        <taxon>Tuber</taxon>
    </lineage>
</organism>
<name>A0A2T6ZEE7_TUBBO</name>
<protein>
    <submittedName>
        <fullName evidence="1">Uncharacterized protein</fullName>
    </submittedName>
</protein>
<comment type="caution">
    <text evidence="1">The sequence shown here is derived from an EMBL/GenBank/DDBJ whole genome shotgun (WGS) entry which is preliminary data.</text>
</comment>
<proteinExistence type="predicted"/>
<keyword evidence="2" id="KW-1185">Reference proteome</keyword>
<evidence type="ECO:0000313" key="2">
    <source>
        <dbReference type="Proteomes" id="UP000244722"/>
    </source>
</evidence>
<accession>A0A2T6ZEE7</accession>
<dbReference type="Proteomes" id="UP000244722">
    <property type="component" value="Unassembled WGS sequence"/>
</dbReference>
<gene>
    <name evidence="1" type="ORF">B9Z19DRAFT_1134266</name>
</gene>
<sequence length="68" mass="7395">MTDPRTPVENDPHGVIEQDTTAGKRWRGSTQLTGITAVQEEEVASDTIYGDNIAAYAEPTLPQIHGPF</sequence>
<evidence type="ECO:0000313" key="1">
    <source>
        <dbReference type="EMBL" id="PUU73871.1"/>
    </source>
</evidence>
<dbReference type="AlphaFoldDB" id="A0A2T6ZEE7"/>